<reference evidence="1 2" key="1">
    <citation type="submission" date="2021-01" db="EMBL/GenBank/DDBJ databases">
        <title>WGS of actinomycetes isolated from Thailand.</title>
        <authorList>
            <person name="Thawai C."/>
        </authorList>
    </citation>
    <scope>NUCLEOTIDE SEQUENCE [LARGE SCALE GENOMIC DNA]</scope>
    <source>
        <strain evidence="1 2">LPG 2</strain>
    </source>
</reference>
<feature type="non-terminal residue" evidence="1">
    <location>
        <position position="1"/>
    </location>
</feature>
<dbReference type="Proteomes" id="UP000602198">
    <property type="component" value="Unassembled WGS sequence"/>
</dbReference>
<name>A0ABS1MHV1_9NOCA</name>
<sequence length="123" mass="13778">YYAQQAQGTSQLDWTVTAYLEPDQFRITYAEPAPNPSLSCTVAGLIAPATGTLRGYRGLSEIRHLESFVALKAAVQPGQRIERTVNDLTYPLRVILMHEDPAVVERDAHTIRYLDGGHFYDIQ</sequence>
<dbReference type="Gene3D" id="3.30.470.20">
    <property type="entry name" value="ATP-grasp fold, B domain"/>
    <property type="match status" value="1"/>
</dbReference>
<organism evidence="1 2">
    <name type="scientific">Nocardia acididurans</name>
    <dbReference type="NCBI Taxonomy" id="2802282"/>
    <lineage>
        <taxon>Bacteria</taxon>
        <taxon>Bacillati</taxon>
        <taxon>Actinomycetota</taxon>
        <taxon>Actinomycetes</taxon>
        <taxon>Mycobacteriales</taxon>
        <taxon>Nocardiaceae</taxon>
        <taxon>Nocardia</taxon>
    </lineage>
</organism>
<proteinExistence type="predicted"/>
<keyword evidence="2" id="KW-1185">Reference proteome</keyword>
<accession>A0ABS1MHV1</accession>
<evidence type="ECO:0000313" key="2">
    <source>
        <dbReference type="Proteomes" id="UP000602198"/>
    </source>
</evidence>
<comment type="caution">
    <text evidence="1">The sequence shown here is derived from an EMBL/GenBank/DDBJ whole genome shotgun (WGS) entry which is preliminary data.</text>
</comment>
<dbReference type="EMBL" id="JAERRJ010000028">
    <property type="protein sequence ID" value="MBL1080233.1"/>
    <property type="molecule type" value="Genomic_DNA"/>
</dbReference>
<gene>
    <name evidence="1" type="ORF">JK358_38145</name>
</gene>
<protein>
    <submittedName>
        <fullName evidence="1">Biotin carboxylase</fullName>
    </submittedName>
</protein>
<evidence type="ECO:0000313" key="1">
    <source>
        <dbReference type="EMBL" id="MBL1080233.1"/>
    </source>
</evidence>